<evidence type="ECO:0000313" key="3">
    <source>
        <dbReference type="Proteomes" id="UP000321532"/>
    </source>
</evidence>
<dbReference type="InterPro" id="IPR047262">
    <property type="entry name" value="PRX-like1"/>
</dbReference>
<name>A0A512B3R8_9BACT</name>
<dbReference type="Proteomes" id="UP000321532">
    <property type="component" value="Unassembled WGS sequence"/>
</dbReference>
<dbReference type="OrthoDB" id="9809746at2"/>
<dbReference type="Gene3D" id="3.40.30.10">
    <property type="entry name" value="Glutaredoxin"/>
    <property type="match status" value="1"/>
</dbReference>
<dbReference type="SUPFAM" id="SSF52833">
    <property type="entry name" value="Thioredoxin-like"/>
    <property type="match status" value="1"/>
</dbReference>
<evidence type="ECO:0000313" key="2">
    <source>
        <dbReference type="EMBL" id="GEO06437.1"/>
    </source>
</evidence>
<dbReference type="PANTHER" id="PTHR43640:SF1">
    <property type="entry name" value="THIOREDOXIN-DEPENDENT PEROXIREDOXIN"/>
    <property type="match status" value="1"/>
</dbReference>
<proteinExistence type="predicted"/>
<keyword evidence="3" id="KW-1185">Reference proteome</keyword>
<keyword evidence="1" id="KW-0732">Signal</keyword>
<protein>
    <submittedName>
        <fullName evidence="2">Uncharacterized protein</fullName>
    </submittedName>
</protein>
<organism evidence="2 3">
    <name type="scientific">Adhaeribacter aerolatus</name>
    <dbReference type="NCBI Taxonomy" id="670289"/>
    <lineage>
        <taxon>Bacteria</taxon>
        <taxon>Pseudomonadati</taxon>
        <taxon>Bacteroidota</taxon>
        <taxon>Cytophagia</taxon>
        <taxon>Cytophagales</taxon>
        <taxon>Hymenobacteraceae</taxon>
        <taxon>Adhaeribacter</taxon>
    </lineage>
</organism>
<comment type="caution">
    <text evidence="2">The sequence shown here is derived from an EMBL/GenBank/DDBJ whole genome shotgun (WGS) entry which is preliminary data.</text>
</comment>
<gene>
    <name evidence="2" type="ORF">AAE02nite_41010</name>
</gene>
<feature type="signal peptide" evidence="1">
    <location>
        <begin position="1"/>
        <end position="19"/>
    </location>
</feature>
<dbReference type="RefSeq" id="WP_146902462.1">
    <property type="nucleotide sequence ID" value="NZ_BJYS01000036.1"/>
</dbReference>
<dbReference type="AlphaFoldDB" id="A0A512B3R8"/>
<dbReference type="EMBL" id="BJYS01000036">
    <property type="protein sequence ID" value="GEO06437.1"/>
    <property type="molecule type" value="Genomic_DNA"/>
</dbReference>
<reference evidence="2 3" key="1">
    <citation type="submission" date="2019-07" db="EMBL/GenBank/DDBJ databases">
        <title>Whole genome shotgun sequence of Adhaeribacter aerolatus NBRC 106133.</title>
        <authorList>
            <person name="Hosoyama A."/>
            <person name="Uohara A."/>
            <person name="Ohji S."/>
            <person name="Ichikawa N."/>
        </authorList>
    </citation>
    <scope>NUCLEOTIDE SEQUENCE [LARGE SCALE GENOMIC DNA]</scope>
    <source>
        <strain evidence="2 3">NBRC 106133</strain>
    </source>
</reference>
<sequence>MKYFLLILLTMATSGAVLAQEGGPQIGQPVKDFTILANYGDTKAVAVVFLNRSCPNSRLYENRLSQLANSYGPKGVTFLFINPAISMEEGSSNTPAGNADLKLLPDNGQKISQQFGATKTPEAFVLHNVNGSFILKYKGAIDDNPQLENSVKAPYLRNALDAVLANQTVAVPEKRALGCMIKRF</sequence>
<dbReference type="PANTHER" id="PTHR43640">
    <property type="entry name" value="OS07G0260300 PROTEIN"/>
    <property type="match status" value="1"/>
</dbReference>
<feature type="chain" id="PRO_5022022452" evidence="1">
    <location>
        <begin position="20"/>
        <end position="184"/>
    </location>
</feature>
<accession>A0A512B3R8</accession>
<dbReference type="InterPro" id="IPR036249">
    <property type="entry name" value="Thioredoxin-like_sf"/>
</dbReference>
<evidence type="ECO:0000256" key="1">
    <source>
        <dbReference type="SAM" id="SignalP"/>
    </source>
</evidence>